<sequence length="36" mass="4232">MMRIGVNNFKIDSIFIVRVLFLFFAFITGEYFLLVG</sequence>
<comment type="caution">
    <text evidence="2">The sequence shown here is derived from an EMBL/GenBank/DDBJ whole genome shotgun (WGS) entry which is preliminary data.</text>
</comment>
<proteinExistence type="predicted"/>
<feature type="transmembrane region" description="Helical" evidence="1">
    <location>
        <begin position="12"/>
        <end position="34"/>
    </location>
</feature>
<keyword evidence="3" id="KW-1185">Reference proteome</keyword>
<reference evidence="2 3" key="1">
    <citation type="journal article" date="2017" name="Nat. Microbiol.">
        <title>Natural product diversity associated with the nematode symbionts Photorhabdus and Xenorhabdus.</title>
        <authorList>
            <person name="Tobias N.J."/>
            <person name="Wolff H."/>
            <person name="Djahanschiri B."/>
            <person name="Grundmann F."/>
            <person name="Kronenwerth M."/>
            <person name="Shi Y.M."/>
            <person name="Simonyi S."/>
            <person name="Grun P."/>
            <person name="Shapiro-Ilan D."/>
            <person name="Pidot S.J."/>
            <person name="Stinear T.P."/>
            <person name="Ebersberger I."/>
            <person name="Bode H.B."/>
        </authorList>
    </citation>
    <scope>NUCLEOTIDE SEQUENCE [LARGE SCALE GENOMIC DNA]</scope>
    <source>
        <strain evidence="2 3">DSM 16336</strain>
    </source>
</reference>
<evidence type="ECO:0000313" key="3">
    <source>
        <dbReference type="Proteomes" id="UP000224871"/>
    </source>
</evidence>
<keyword evidence="1" id="KW-0812">Transmembrane</keyword>
<protein>
    <submittedName>
        <fullName evidence="2">Uncharacterized protein</fullName>
    </submittedName>
</protein>
<evidence type="ECO:0000313" key="2">
    <source>
        <dbReference type="EMBL" id="PHM38082.1"/>
    </source>
</evidence>
<evidence type="ECO:0000256" key="1">
    <source>
        <dbReference type="SAM" id="Phobius"/>
    </source>
</evidence>
<organism evidence="2 3">
    <name type="scientific">Xenorhabdus innexi</name>
    <dbReference type="NCBI Taxonomy" id="290109"/>
    <lineage>
        <taxon>Bacteria</taxon>
        <taxon>Pseudomonadati</taxon>
        <taxon>Pseudomonadota</taxon>
        <taxon>Gammaproteobacteria</taxon>
        <taxon>Enterobacterales</taxon>
        <taxon>Morganellaceae</taxon>
        <taxon>Xenorhabdus</taxon>
    </lineage>
</organism>
<dbReference type="Proteomes" id="UP000224871">
    <property type="component" value="Unassembled WGS sequence"/>
</dbReference>
<dbReference type="EMBL" id="NIBU01000004">
    <property type="protein sequence ID" value="PHM38082.1"/>
    <property type="molecule type" value="Genomic_DNA"/>
</dbReference>
<keyword evidence="1" id="KW-1133">Transmembrane helix</keyword>
<accession>A0A2G0NTK4</accession>
<gene>
    <name evidence="2" type="ORF">Xinn_00571</name>
</gene>
<keyword evidence="1" id="KW-0472">Membrane</keyword>
<name>A0A2G0NTK4_9GAMM</name>